<evidence type="ECO:0000259" key="3">
    <source>
        <dbReference type="PROSITE" id="PS51253"/>
    </source>
</evidence>
<dbReference type="EMBL" id="WNKQ01000012">
    <property type="protein sequence ID" value="KAF5847978.1"/>
    <property type="molecule type" value="Genomic_DNA"/>
</dbReference>
<evidence type="ECO:0000256" key="1">
    <source>
        <dbReference type="ARBA" id="ARBA00023125"/>
    </source>
</evidence>
<evidence type="ECO:0000256" key="2">
    <source>
        <dbReference type="SAM" id="MobiDB-lite"/>
    </source>
</evidence>
<dbReference type="GO" id="GO:0005634">
    <property type="term" value="C:nucleus"/>
    <property type="evidence" value="ECO:0007669"/>
    <property type="project" value="TreeGrafter"/>
</dbReference>
<evidence type="ECO:0000313" key="4">
    <source>
        <dbReference type="EMBL" id="KAF5847978.1"/>
    </source>
</evidence>
<dbReference type="PROSITE" id="PS51253">
    <property type="entry name" value="HTH_CENPB"/>
    <property type="match status" value="1"/>
</dbReference>
<dbReference type="InterPro" id="IPR006600">
    <property type="entry name" value="HTH_CenpB_DNA-bd_dom"/>
</dbReference>
<dbReference type="InterPro" id="IPR050863">
    <property type="entry name" value="CenT-Element_Derived"/>
</dbReference>
<accession>A0A8H5ZHL1</accession>
<feature type="region of interest" description="Disordered" evidence="2">
    <location>
        <begin position="27"/>
        <end position="50"/>
    </location>
</feature>
<organism evidence="4 5">
    <name type="scientific">Cochliobolus sativus</name>
    <name type="common">Common root rot and spot blotch fungus</name>
    <name type="synonym">Bipolaris sorokiniana</name>
    <dbReference type="NCBI Taxonomy" id="45130"/>
    <lineage>
        <taxon>Eukaryota</taxon>
        <taxon>Fungi</taxon>
        <taxon>Dikarya</taxon>
        <taxon>Ascomycota</taxon>
        <taxon>Pezizomycotina</taxon>
        <taxon>Dothideomycetes</taxon>
        <taxon>Pleosporomycetidae</taxon>
        <taxon>Pleosporales</taxon>
        <taxon>Pleosporineae</taxon>
        <taxon>Pleosporaceae</taxon>
        <taxon>Bipolaris</taxon>
    </lineage>
</organism>
<proteinExistence type="predicted"/>
<dbReference type="InterPro" id="IPR004875">
    <property type="entry name" value="DDE_SF_endonuclease_dom"/>
</dbReference>
<reference evidence="4" key="1">
    <citation type="submission" date="2019-11" db="EMBL/GenBank/DDBJ databases">
        <title>Bipolaris sorokiniana Genome sequencing.</title>
        <authorList>
            <person name="Wang H."/>
        </authorList>
    </citation>
    <scope>NUCLEOTIDE SEQUENCE</scope>
</reference>
<sequence length="591" mass="65769">MDKARQVLARGVPPGVRRSYRTLADYGGVPRSTLHHRAHGRPSMQDKAQSQQYLTPWEEVALVKFILQMSDLGRPVRIKHIPSLAFVATRGRPATNRPSKPPGKNWAKAFEKRHPEIAARRVTALDWNRHENNIAGKMTHWFEVIGKVLRDPAIVAENVYNMDETGVMLSMLGSVKVLVGKDDKRTHRGARVKRTTVTAIECISADGRYLNPMIIWPATTHRSNWTTFPTPGWHYACNESGYTDSNISLQWLERVFDPETKERANGRPRVLILDGFGTHETLEILEYCFANNIVLCRLPSHTSHKLQPCDVAAFGPLKTAYREQVERLERGGVNAIGKEHFTCLYKPARERAFTAKNIKAGFAASGLFPFNPDRVLRTVPKPLAELTHVVTNEAPYQEDAVLQTPITPVSAEGLMSLQDLILKKDAHALDETSKQNLQQHLLKLAKATQLSLTRSALQQNHIQLLIAVNNEAKPRRSTRADILEKGSGQVFSYEHLQNKRLKRAEEAAAKEAKAKAKGKGKRGQKGKNAAQETAEATASTSIVRRGRKRKSTALEAEAGPLVPKGKAARVSDVQAAEAGEGPWIAPVARMY</sequence>
<dbReference type="Pfam" id="PF03184">
    <property type="entry name" value="DDE_1"/>
    <property type="match status" value="1"/>
</dbReference>
<dbReference type="Gene3D" id="3.30.420.10">
    <property type="entry name" value="Ribonuclease H-like superfamily/Ribonuclease H"/>
    <property type="match status" value="1"/>
</dbReference>
<dbReference type="PANTHER" id="PTHR19303">
    <property type="entry name" value="TRANSPOSON"/>
    <property type="match status" value="1"/>
</dbReference>
<feature type="compositionally biased region" description="Basic residues" evidence="2">
    <location>
        <begin position="515"/>
        <end position="525"/>
    </location>
</feature>
<comment type="caution">
    <text evidence="4">The sequence shown here is derived from an EMBL/GenBank/DDBJ whole genome shotgun (WGS) entry which is preliminary data.</text>
</comment>
<feature type="compositionally biased region" description="Low complexity" evidence="2">
    <location>
        <begin position="526"/>
        <end position="541"/>
    </location>
</feature>
<protein>
    <recommendedName>
        <fullName evidence="3">HTH CENPB-type domain-containing protein</fullName>
    </recommendedName>
</protein>
<keyword evidence="1" id="KW-0238">DNA-binding</keyword>
<dbReference type="AlphaFoldDB" id="A0A8H5ZHL1"/>
<dbReference type="Proteomes" id="UP000624244">
    <property type="component" value="Unassembled WGS sequence"/>
</dbReference>
<feature type="domain" description="HTH CENPB-type" evidence="3">
    <location>
        <begin position="46"/>
        <end position="120"/>
    </location>
</feature>
<gene>
    <name evidence="4" type="ORF">GGP41_009228</name>
</gene>
<name>A0A8H5ZHL1_COCSA</name>
<dbReference type="InterPro" id="IPR036397">
    <property type="entry name" value="RNaseH_sf"/>
</dbReference>
<dbReference type="PANTHER" id="PTHR19303:SF74">
    <property type="entry name" value="POGO TRANSPOSABLE ELEMENT WITH KRAB DOMAIN"/>
    <property type="match status" value="1"/>
</dbReference>
<evidence type="ECO:0000313" key="5">
    <source>
        <dbReference type="Proteomes" id="UP000624244"/>
    </source>
</evidence>
<dbReference type="GO" id="GO:0003677">
    <property type="term" value="F:DNA binding"/>
    <property type="evidence" value="ECO:0007669"/>
    <property type="project" value="UniProtKB-KW"/>
</dbReference>
<feature type="region of interest" description="Disordered" evidence="2">
    <location>
        <begin position="510"/>
        <end position="579"/>
    </location>
</feature>